<dbReference type="InterPro" id="IPR004268">
    <property type="entry name" value="MurJ"/>
</dbReference>
<dbReference type="GO" id="GO:0009252">
    <property type="term" value="P:peptidoglycan biosynthetic process"/>
    <property type="evidence" value="ECO:0007669"/>
    <property type="project" value="UniProtKB-KW"/>
</dbReference>
<keyword evidence="5" id="KW-0573">Peptidoglycan synthesis</keyword>
<evidence type="ECO:0000256" key="4">
    <source>
        <dbReference type="ARBA" id="ARBA00022960"/>
    </source>
</evidence>
<evidence type="ECO:0000256" key="2">
    <source>
        <dbReference type="ARBA" id="ARBA00022475"/>
    </source>
</evidence>
<feature type="transmembrane region" description="Helical" evidence="8">
    <location>
        <begin position="144"/>
        <end position="166"/>
    </location>
</feature>
<feature type="transmembrane region" description="Helical" evidence="8">
    <location>
        <begin position="208"/>
        <end position="232"/>
    </location>
</feature>
<protein>
    <submittedName>
        <fullName evidence="9">Membrane protein</fullName>
    </submittedName>
</protein>
<dbReference type="PANTHER" id="PTHR47019:SF1">
    <property type="entry name" value="LIPID II FLIPPASE MURJ"/>
    <property type="match status" value="1"/>
</dbReference>
<feature type="transmembrane region" description="Helical" evidence="8">
    <location>
        <begin position="407"/>
        <end position="427"/>
    </location>
</feature>
<evidence type="ECO:0000313" key="9">
    <source>
        <dbReference type="EMBL" id="KJK47267.1"/>
    </source>
</evidence>
<proteinExistence type="predicted"/>
<evidence type="ECO:0000256" key="7">
    <source>
        <dbReference type="ARBA" id="ARBA00023136"/>
    </source>
</evidence>
<feature type="transmembrane region" description="Helical" evidence="8">
    <location>
        <begin position="372"/>
        <end position="395"/>
    </location>
</feature>
<feature type="transmembrane region" description="Helical" evidence="8">
    <location>
        <begin position="433"/>
        <end position="457"/>
    </location>
</feature>
<dbReference type="GO" id="GO:0034204">
    <property type="term" value="P:lipid translocation"/>
    <property type="evidence" value="ECO:0007669"/>
    <property type="project" value="TreeGrafter"/>
</dbReference>
<dbReference type="Proteomes" id="UP000033393">
    <property type="component" value="Unassembled WGS sequence"/>
</dbReference>
<gene>
    <name evidence="9" type="ORF">UK23_21000</name>
</gene>
<dbReference type="GO" id="GO:0008360">
    <property type="term" value="P:regulation of cell shape"/>
    <property type="evidence" value="ECO:0007669"/>
    <property type="project" value="UniProtKB-KW"/>
</dbReference>
<dbReference type="eggNOG" id="COG0728">
    <property type="taxonomic scope" value="Bacteria"/>
</dbReference>
<dbReference type="EMBL" id="JYJG01000139">
    <property type="protein sequence ID" value="KJK47267.1"/>
    <property type="molecule type" value="Genomic_DNA"/>
</dbReference>
<dbReference type="PANTHER" id="PTHR47019">
    <property type="entry name" value="LIPID II FLIPPASE MURJ"/>
    <property type="match status" value="1"/>
</dbReference>
<comment type="subcellular location">
    <subcellularLocation>
        <location evidence="1">Cell membrane</location>
        <topology evidence="1">Multi-pass membrane protein</topology>
    </subcellularLocation>
</comment>
<dbReference type="Pfam" id="PF03023">
    <property type="entry name" value="MurJ"/>
    <property type="match status" value="1"/>
</dbReference>
<feature type="transmembrane region" description="Helical" evidence="8">
    <location>
        <begin position="178"/>
        <end position="196"/>
    </location>
</feature>
<keyword evidence="6 8" id="KW-1133">Transmembrane helix</keyword>
<evidence type="ECO:0000256" key="1">
    <source>
        <dbReference type="ARBA" id="ARBA00004651"/>
    </source>
</evidence>
<evidence type="ECO:0000256" key="6">
    <source>
        <dbReference type="ARBA" id="ARBA00022989"/>
    </source>
</evidence>
<keyword evidence="3 8" id="KW-0812">Transmembrane</keyword>
<dbReference type="AlphaFoldDB" id="A0A0F0GZ30"/>
<feature type="transmembrane region" description="Helical" evidence="8">
    <location>
        <begin position="252"/>
        <end position="277"/>
    </location>
</feature>
<evidence type="ECO:0000256" key="8">
    <source>
        <dbReference type="SAM" id="Phobius"/>
    </source>
</evidence>
<keyword evidence="10" id="KW-1185">Reference proteome</keyword>
<feature type="transmembrane region" description="Helical" evidence="8">
    <location>
        <begin position="469"/>
        <end position="488"/>
    </location>
</feature>
<feature type="transmembrane region" description="Helical" evidence="8">
    <location>
        <begin position="338"/>
        <end position="360"/>
    </location>
</feature>
<evidence type="ECO:0000313" key="10">
    <source>
        <dbReference type="Proteomes" id="UP000033393"/>
    </source>
</evidence>
<dbReference type="RefSeq" id="WP_045313280.1">
    <property type="nucleotide sequence ID" value="NZ_JYJG01000139.1"/>
</dbReference>
<accession>A0A0F0GZ30</accession>
<evidence type="ECO:0000256" key="3">
    <source>
        <dbReference type="ARBA" id="ARBA00022692"/>
    </source>
</evidence>
<keyword evidence="7 8" id="KW-0472">Membrane</keyword>
<dbReference type="InterPro" id="IPR051050">
    <property type="entry name" value="Lipid_II_flippase_MurJ/MviN"/>
</dbReference>
<name>A0A0F0GZ30_LENAE</name>
<reference evidence="9 10" key="1">
    <citation type="submission" date="2015-02" db="EMBL/GenBank/DDBJ databases">
        <authorList>
            <person name="Ju K.-S."/>
            <person name="Doroghazi J.R."/>
            <person name="Metcalf W."/>
        </authorList>
    </citation>
    <scope>NUCLEOTIDE SEQUENCE [LARGE SCALE GENOMIC DNA]</scope>
    <source>
        <strain evidence="9 10">NRRL B-16140</strain>
    </source>
</reference>
<dbReference type="PATRIC" id="fig|68170.10.peg.5248"/>
<dbReference type="PRINTS" id="PR01806">
    <property type="entry name" value="VIRFACTRMVIN"/>
</dbReference>
<dbReference type="GO" id="GO:0005886">
    <property type="term" value="C:plasma membrane"/>
    <property type="evidence" value="ECO:0007669"/>
    <property type="project" value="UniProtKB-SubCell"/>
</dbReference>
<feature type="transmembrane region" description="Helical" evidence="8">
    <location>
        <begin position="289"/>
        <end position="309"/>
    </location>
</feature>
<organism evidence="9 10">
    <name type="scientific">Lentzea aerocolonigenes</name>
    <name type="common">Lechevalieria aerocolonigenes</name>
    <name type="synonym">Saccharothrix aerocolonigenes</name>
    <dbReference type="NCBI Taxonomy" id="68170"/>
    <lineage>
        <taxon>Bacteria</taxon>
        <taxon>Bacillati</taxon>
        <taxon>Actinomycetota</taxon>
        <taxon>Actinomycetes</taxon>
        <taxon>Pseudonocardiales</taxon>
        <taxon>Pseudonocardiaceae</taxon>
        <taxon>Lentzea</taxon>
    </lineage>
</organism>
<keyword evidence="2" id="KW-1003">Cell membrane</keyword>
<feature type="transmembrane region" description="Helical" evidence="8">
    <location>
        <begin position="70"/>
        <end position="87"/>
    </location>
</feature>
<evidence type="ECO:0000256" key="5">
    <source>
        <dbReference type="ARBA" id="ARBA00022984"/>
    </source>
</evidence>
<feature type="transmembrane region" description="Helical" evidence="8">
    <location>
        <begin position="99"/>
        <end position="124"/>
    </location>
</feature>
<comment type="caution">
    <text evidence="9">The sequence shown here is derived from an EMBL/GenBank/DDBJ whole genome shotgun (WGS) entry which is preliminary data.</text>
</comment>
<keyword evidence="4" id="KW-0133">Cell shape</keyword>
<dbReference type="GO" id="GO:0015648">
    <property type="term" value="F:lipid-linked peptidoglycan transporter activity"/>
    <property type="evidence" value="ECO:0007669"/>
    <property type="project" value="TreeGrafter"/>
</dbReference>
<sequence>MSETATTTEPEQQKQAPSVAKASGSMAIATIVSRATGLLSKVLLVAVIGGETLGDSYQAASTLPTMINELLLGGVLTSVAIPLLVRAEKEDGDGGESYAQWLITMGTLILGIGTVLAMVCAPLLTDVYISDSPTANAPLVTAFAYLVLPGIVFYGLTALLSAVLNARHVFGIPTWAPVLNNLVVIVVLAVYAMLPGEMTLNPVRMTDVHLLVLGLGTALGVAVQASVLVPALKKTGFHFKWRFGWDSRLSEFGNLAFWVLLYVGLGLASMTVLTNVATNAKGTLTAFNYQWLIAQVPYGVLGVSLLTALMPKMSRAAAHNDNDSIVRDLLFGNRMSSILLMPFSALMTVSGVSIGLAAFAYGEAGVVTGTRIGLALSLSAFSLVPYAVTLLQLRVFYAMKDARTPTYIQAMMVAVRIGLLYLFLAVAEPGDATQLAVGVSLAMSLSFVFGAVVGQVWLRIRLGRLRTGFTIWTVCLTVVASSLAFAVAKGVNWLIQNGFGISDVHVASWVEVVVVTLIGLPLAFGLLAAFRVPEMKPAIDKINRLVRRR</sequence>
<dbReference type="CDD" id="cd13123">
    <property type="entry name" value="MATE_MurJ_like"/>
    <property type="match status" value="1"/>
</dbReference>
<feature type="transmembrane region" description="Helical" evidence="8">
    <location>
        <begin position="31"/>
        <end position="50"/>
    </location>
</feature>
<dbReference type="STRING" id="68170.GCA_000974445_09485"/>
<feature type="transmembrane region" description="Helical" evidence="8">
    <location>
        <begin position="508"/>
        <end position="530"/>
    </location>
</feature>